<dbReference type="InterPro" id="IPR036537">
    <property type="entry name" value="Adaptor_Cbl_N_dom_sf"/>
</dbReference>
<evidence type="ECO:0000256" key="1">
    <source>
        <dbReference type="SAM" id="MobiDB-lite"/>
    </source>
</evidence>
<dbReference type="Proteomes" id="UP000807716">
    <property type="component" value="Unassembled WGS sequence"/>
</dbReference>
<comment type="caution">
    <text evidence="3">The sequence shown here is derived from an EMBL/GenBank/DDBJ whole genome shotgun (WGS) entry which is preliminary data.</text>
</comment>
<dbReference type="InterPro" id="IPR011990">
    <property type="entry name" value="TPR-like_helical_dom_sf"/>
</dbReference>
<evidence type="ECO:0000259" key="2">
    <source>
        <dbReference type="PROSITE" id="PS50011"/>
    </source>
</evidence>
<feature type="region of interest" description="Disordered" evidence="1">
    <location>
        <begin position="604"/>
        <end position="672"/>
    </location>
</feature>
<dbReference type="Gene3D" id="1.25.40.10">
    <property type="entry name" value="Tetratricopeptide repeat domain"/>
    <property type="match status" value="1"/>
</dbReference>
<dbReference type="InterPro" id="IPR000719">
    <property type="entry name" value="Prot_kinase_dom"/>
</dbReference>
<dbReference type="GO" id="GO:0004674">
    <property type="term" value="F:protein serine/threonine kinase activity"/>
    <property type="evidence" value="ECO:0007669"/>
    <property type="project" value="TreeGrafter"/>
</dbReference>
<dbReference type="Pfam" id="PF07714">
    <property type="entry name" value="PK_Tyr_Ser-Thr"/>
    <property type="match status" value="1"/>
</dbReference>
<dbReference type="SUPFAM" id="SSF56112">
    <property type="entry name" value="Protein kinase-like (PK-like)"/>
    <property type="match status" value="1"/>
</dbReference>
<dbReference type="InterPro" id="IPR011009">
    <property type="entry name" value="Kinase-like_dom_sf"/>
</dbReference>
<evidence type="ECO:0000313" key="4">
    <source>
        <dbReference type="Proteomes" id="UP000807716"/>
    </source>
</evidence>
<dbReference type="SMART" id="SM00671">
    <property type="entry name" value="SEL1"/>
    <property type="match status" value="3"/>
</dbReference>
<feature type="region of interest" description="Disordered" evidence="1">
    <location>
        <begin position="522"/>
        <end position="588"/>
    </location>
</feature>
<dbReference type="OrthoDB" id="2314769at2759"/>
<protein>
    <recommendedName>
        <fullName evidence="2">Protein kinase domain-containing protein</fullName>
    </recommendedName>
</protein>
<dbReference type="InterPro" id="IPR051681">
    <property type="entry name" value="Ser/Thr_Kinases-Pseudokinases"/>
</dbReference>
<evidence type="ECO:0000313" key="3">
    <source>
        <dbReference type="EMBL" id="KAG0256780.1"/>
    </source>
</evidence>
<dbReference type="Pfam" id="PF08238">
    <property type="entry name" value="Sel1"/>
    <property type="match status" value="2"/>
</dbReference>
<feature type="compositionally biased region" description="Low complexity" evidence="1">
    <location>
        <begin position="805"/>
        <end position="837"/>
    </location>
</feature>
<dbReference type="GO" id="GO:0007166">
    <property type="term" value="P:cell surface receptor signaling pathway"/>
    <property type="evidence" value="ECO:0007669"/>
    <property type="project" value="InterPro"/>
</dbReference>
<dbReference type="Gene3D" id="1.10.510.10">
    <property type="entry name" value="Transferase(Phosphotransferase) domain 1"/>
    <property type="match status" value="1"/>
</dbReference>
<name>A0A9P6PYM8_9FUNG</name>
<feature type="compositionally biased region" description="Pro residues" evidence="1">
    <location>
        <begin position="609"/>
        <end position="622"/>
    </location>
</feature>
<dbReference type="PROSITE" id="PS50011">
    <property type="entry name" value="PROTEIN_KINASE_DOM"/>
    <property type="match status" value="1"/>
</dbReference>
<accession>A0A9P6PYM8</accession>
<dbReference type="InterPro" id="IPR059179">
    <property type="entry name" value="MLKL-like_MCAfunc"/>
</dbReference>
<keyword evidence="4" id="KW-1185">Reference proteome</keyword>
<feature type="domain" description="Protein kinase" evidence="2">
    <location>
        <begin position="179"/>
        <end position="453"/>
    </location>
</feature>
<dbReference type="Gene3D" id="1.20.930.20">
    <property type="entry name" value="Adaptor protein Cbl, N-terminal domain"/>
    <property type="match status" value="1"/>
</dbReference>
<dbReference type="InterPro" id="IPR001245">
    <property type="entry name" value="Ser-Thr/Tyr_kinase_cat_dom"/>
</dbReference>
<dbReference type="PANTHER" id="PTHR44329">
    <property type="entry name" value="SERINE/THREONINE-PROTEIN KINASE TNNI3K-RELATED"/>
    <property type="match status" value="1"/>
</dbReference>
<feature type="compositionally biased region" description="Low complexity" evidence="1">
    <location>
        <begin position="529"/>
        <end position="554"/>
    </location>
</feature>
<reference evidence="3" key="1">
    <citation type="journal article" date="2020" name="Fungal Divers.">
        <title>Resolving the Mortierellaceae phylogeny through synthesis of multi-gene phylogenetics and phylogenomics.</title>
        <authorList>
            <person name="Vandepol N."/>
            <person name="Liber J."/>
            <person name="Desiro A."/>
            <person name="Na H."/>
            <person name="Kennedy M."/>
            <person name="Barry K."/>
            <person name="Grigoriev I.V."/>
            <person name="Miller A.N."/>
            <person name="O'Donnell K."/>
            <person name="Stajich J.E."/>
            <person name="Bonito G."/>
        </authorList>
    </citation>
    <scope>NUCLEOTIDE SEQUENCE</scope>
    <source>
        <strain evidence="3">BC1065</strain>
    </source>
</reference>
<organism evidence="3 4">
    <name type="scientific">Actinomortierella ambigua</name>
    <dbReference type="NCBI Taxonomy" id="1343610"/>
    <lineage>
        <taxon>Eukaryota</taxon>
        <taxon>Fungi</taxon>
        <taxon>Fungi incertae sedis</taxon>
        <taxon>Mucoromycota</taxon>
        <taxon>Mortierellomycotina</taxon>
        <taxon>Mortierellomycetes</taxon>
        <taxon>Mortierellales</taxon>
        <taxon>Mortierellaceae</taxon>
        <taxon>Actinomortierella</taxon>
    </lineage>
</organism>
<dbReference type="CDD" id="cd21037">
    <property type="entry name" value="MLKL_NTD"/>
    <property type="match status" value="1"/>
</dbReference>
<dbReference type="SUPFAM" id="SSF81901">
    <property type="entry name" value="HCP-like"/>
    <property type="match status" value="1"/>
</dbReference>
<sequence>MSSEAKIKLLTTALQRAATINNVAMAAQANKKSCMAMNHRIQIANEFIKAAYHRTKEAPLKTPPLAISDIALNNYCALLDRMKEFLIVMCKRKPMSKLFYALRFRDEFDAHMREFDVAVLELNLGIALRTEAQLDSDRDALEEDMSELKGFRKELQNGIDNLGGQLAMIRQMIARNQPMEDILAAVEIDFRDVVEINPPETRRGRTFPVHKRSWLAQEVAEKPLGYFGSNDMLDMLKNEVAILKKLDRCNYIVKFMGVTNRNSNMSIIMEWLPGGDLATALANGIFDWEQKLFVAADIARGLLFLHEVGIIHKNLRAKNVVLTRFNQAKISNFRQSRLENAATRPMSDPFSFVRWLAPEKMMPKETRYGPECDIYSFGMLLFEIASNHIPFPTYRDRELPELIVLKEMYETIPEGTPTEYANIMSACWSHDGKLRPTVSQVLLILRDACHRVPNGQSTFGGLAANLNNPAPLFAIAPPTPATQSSEILPISPPMTPVRQNGLLTPEIWNNPYVNKRHVEDKMEQMRAEQLQQQQQQQQQQQGQPSQGSQSPISSHRNKRRSTPQSQPLSQPQSQSPVQSPAQSPRSLRLPHQLAVPTIAVVSERSLPNPGSPPAFVPPPPPSIEISETSEATLATTTTTSTSKMGVPSSSSPKLYKVPIPEGSPVKERPAEKEEYVSMSVEAIPVIVEKMAGSPVMAMAAATAATTTSTTTTMMMTATTATTTTTTTAAAMVTTPPVIPTSTKPLGLKVRKLKKPLDEQVNEMSLQEAQPNPPSPVVASATTTTATTAIGSSGGRVPMEAGLSPQQQHRQLRQQNSAQSQQQQQQQQQPQPQPQQQQEDLPVRRSSVESLIQDQGPPEGFTMAAALHLHENSERERAWRVFKYYADRNDPEGVYWTAYYKFHGEGGQTMERKVAFDQFRRLAEMEPSASPTLKSLLSNAHFYTAVCFLEGQGVSRSQSTGFKHMEKAADLGNAFAQYLIGDAYSKGTSGVIKSLEKRNMYWQAAAQQREPRAMEQCRRHGIAF</sequence>
<feature type="compositionally biased region" description="Low complexity" evidence="1">
    <location>
        <begin position="562"/>
        <end position="584"/>
    </location>
</feature>
<dbReference type="EMBL" id="JAAAJB010000393">
    <property type="protein sequence ID" value="KAG0256780.1"/>
    <property type="molecule type" value="Genomic_DNA"/>
</dbReference>
<gene>
    <name evidence="3" type="ORF">DFQ27_005509</name>
</gene>
<feature type="compositionally biased region" description="Low complexity" evidence="1">
    <location>
        <begin position="626"/>
        <end position="642"/>
    </location>
</feature>
<feature type="compositionally biased region" description="Low complexity" evidence="1">
    <location>
        <begin position="778"/>
        <end position="790"/>
    </location>
</feature>
<dbReference type="InterPro" id="IPR006597">
    <property type="entry name" value="Sel1-like"/>
</dbReference>
<dbReference type="GO" id="GO:0005524">
    <property type="term" value="F:ATP binding"/>
    <property type="evidence" value="ECO:0007669"/>
    <property type="project" value="InterPro"/>
</dbReference>
<dbReference type="AlphaFoldDB" id="A0A9P6PYM8"/>
<proteinExistence type="predicted"/>
<feature type="region of interest" description="Disordered" evidence="1">
    <location>
        <begin position="761"/>
        <end position="858"/>
    </location>
</feature>